<feature type="compositionally biased region" description="Polar residues" evidence="1">
    <location>
        <begin position="301"/>
        <end position="317"/>
    </location>
</feature>
<accession>A0A0D7AHT6</accession>
<dbReference type="AlphaFoldDB" id="A0A0D7AHT6"/>
<reference evidence="2 3" key="1">
    <citation type="journal article" date="2015" name="Fungal Genet. Biol.">
        <title>Evolution of novel wood decay mechanisms in Agaricales revealed by the genome sequences of Fistulina hepatica and Cylindrobasidium torrendii.</title>
        <authorList>
            <person name="Floudas D."/>
            <person name="Held B.W."/>
            <person name="Riley R."/>
            <person name="Nagy L.G."/>
            <person name="Koehler G."/>
            <person name="Ransdell A.S."/>
            <person name="Younus H."/>
            <person name="Chow J."/>
            <person name="Chiniquy J."/>
            <person name="Lipzen A."/>
            <person name="Tritt A."/>
            <person name="Sun H."/>
            <person name="Haridas S."/>
            <person name="LaButti K."/>
            <person name="Ohm R.A."/>
            <person name="Kues U."/>
            <person name="Blanchette R.A."/>
            <person name="Grigoriev I.V."/>
            <person name="Minto R.E."/>
            <person name="Hibbett D.S."/>
        </authorList>
    </citation>
    <scope>NUCLEOTIDE SEQUENCE [LARGE SCALE GENOMIC DNA]</scope>
    <source>
        <strain evidence="2 3">ATCC 64428</strain>
    </source>
</reference>
<evidence type="ECO:0000256" key="1">
    <source>
        <dbReference type="SAM" id="MobiDB-lite"/>
    </source>
</evidence>
<evidence type="ECO:0000313" key="3">
    <source>
        <dbReference type="Proteomes" id="UP000054144"/>
    </source>
</evidence>
<feature type="compositionally biased region" description="Basic and acidic residues" evidence="1">
    <location>
        <begin position="455"/>
        <end position="464"/>
    </location>
</feature>
<evidence type="ECO:0000313" key="2">
    <source>
        <dbReference type="EMBL" id="KIY50398.1"/>
    </source>
</evidence>
<feature type="compositionally biased region" description="Basic and acidic residues" evidence="1">
    <location>
        <begin position="171"/>
        <end position="188"/>
    </location>
</feature>
<feature type="region of interest" description="Disordered" evidence="1">
    <location>
        <begin position="274"/>
        <end position="494"/>
    </location>
</feature>
<feature type="compositionally biased region" description="Basic residues" evidence="1">
    <location>
        <begin position="353"/>
        <end position="370"/>
    </location>
</feature>
<organism evidence="2 3">
    <name type="scientific">Fistulina hepatica ATCC 64428</name>
    <dbReference type="NCBI Taxonomy" id="1128425"/>
    <lineage>
        <taxon>Eukaryota</taxon>
        <taxon>Fungi</taxon>
        <taxon>Dikarya</taxon>
        <taxon>Basidiomycota</taxon>
        <taxon>Agaricomycotina</taxon>
        <taxon>Agaricomycetes</taxon>
        <taxon>Agaricomycetidae</taxon>
        <taxon>Agaricales</taxon>
        <taxon>Fistulinaceae</taxon>
        <taxon>Fistulina</taxon>
    </lineage>
</organism>
<sequence>MDMPTIAPTRSLLEEWLLVAEAEAEALALEDVADELIVDEVEEVELALPLELALELAEALEEDVADEVVVSLPLEVTDDVALAVVDVDAEDVVSVEVVADEDVDVEVVEVEDDEVEVVPVVVVVSRWCCICNVGCNTDDCSKPGRERSRAMHAGRPSSEAPNDLTLAEPYAGEKRNSFGEKRRQDRQLESGTWKKSKWERAEGTTLHSSSVPTRSSCAGVNFDLKSLASGGNGGGRKAYRAITLNKPNQKQKLKQLTSATTATAAELAITTEAATSTTEATTPAATTTTKEAATDSKTHTTKTNQPTPEIIQCNSSNKTKKTTHYHQQATGLPTIDLRSDQPRNGNGNSRPLPRSKRRNRRRDHARRAKRGKQDVQGTKHRLSARTPVEMPRKENRKLTDKNIESRRTKVHTDKTRHTVIRRETHSNRTPAACPTPTNSRAGAAWPTAQAGKNQKRPDTAKETRPCATIPNEPQSLNPQPGPAPTSSPEPRGRA</sequence>
<protein>
    <submittedName>
        <fullName evidence="2">Uncharacterized protein</fullName>
    </submittedName>
</protein>
<dbReference type="Proteomes" id="UP000054144">
    <property type="component" value="Unassembled WGS sequence"/>
</dbReference>
<keyword evidence="3" id="KW-1185">Reference proteome</keyword>
<name>A0A0D7AHT6_9AGAR</name>
<feature type="compositionally biased region" description="Basic and acidic residues" evidence="1">
    <location>
        <begin position="390"/>
        <end position="426"/>
    </location>
</feature>
<proteinExistence type="predicted"/>
<gene>
    <name evidence="2" type="ORF">FISHEDRAFT_57703</name>
</gene>
<feature type="compositionally biased region" description="Low complexity" evidence="1">
    <location>
        <begin position="274"/>
        <end position="291"/>
    </location>
</feature>
<dbReference type="EMBL" id="KN881676">
    <property type="protein sequence ID" value="KIY50398.1"/>
    <property type="molecule type" value="Genomic_DNA"/>
</dbReference>
<feature type="region of interest" description="Disordered" evidence="1">
    <location>
        <begin position="141"/>
        <end position="215"/>
    </location>
</feature>
<feature type="compositionally biased region" description="Polar residues" evidence="1">
    <location>
        <begin position="205"/>
        <end position="215"/>
    </location>
</feature>